<dbReference type="GO" id="GO:0046983">
    <property type="term" value="F:protein dimerization activity"/>
    <property type="evidence" value="ECO:0007669"/>
    <property type="project" value="InterPro"/>
</dbReference>
<dbReference type="AlphaFoldDB" id="A0A830BH97"/>
<dbReference type="InterPro" id="IPR008906">
    <property type="entry name" value="HATC_C_dom"/>
</dbReference>
<dbReference type="PANTHER" id="PTHR23272:SF187">
    <property type="entry name" value="AC9 TRANSPOSASE-RELATED"/>
    <property type="match status" value="1"/>
</dbReference>
<dbReference type="EMBL" id="BMAC01000131">
    <property type="protein sequence ID" value="GFP86727.1"/>
    <property type="molecule type" value="Genomic_DNA"/>
</dbReference>
<dbReference type="SUPFAM" id="SSF53098">
    <property type="entry name" value="Ribonuclease H-like"/>
    <property type="match status" value="1"/>
</dbReference>
<dbReference type="Pfam" id="PF05699">
    <property type="entry name" value="Dimer_Tnp_hAT"/>
    <property type="match status" value="1"/>
</dbReference>
<evidence type="ECO:0000313" key="3">
    <source>
        <dbReference type="Proteomes" id="UP000653305"/>
    </source>
</evidence>
<evidence type="ECO:0000259" key="1">
    <source>
        <dbReference type="Pfam" id="PF05699"/>
    </source>
</evidence>
<proteinExistence type="predicted"/>
<comment type="caution">
    <text evidence="2">The sequence shown here is derived from an EMBL/GenBank/DDBJ whole genome shotgun (WGS) entry which is preliminary data.</text>
</comment>
<sequence>MARDILVILVSTVSIESAFSTSSRVLDQFCSSLGPKMVEALVCDQYWLRVSDICIDIERFLEDVEIYEEGNIYMLYIDILFLSLVINII</sequence>
<dbReference type="InterPro" id="IPR012337">
    <property type="entry name" value="RNaseH-like_sf"/>
</dbReference>
<organism evidence="2 3">
    <name type="scientific">Phtheirospermum japonicum</name>
    <dbReference type="NCBI Taxonomy" id="374723"/>
    <lineage>
        <taxon>Eukaryota</taxon>
        <taxon>Viridiplantae</taxon>
        <taxon>Streptophyta</taxon>
        <taxon>Embryophyta</taxon>
        <taxon>Tracheophyta</taxon>
        <taxon>Spermatophyta</taxon>
        <taxon>Magnoliopsida</taxon>
        <taxon>eudicotyledons</taxon>
        <taxon>Gunneridae</taxon>
        <taxon>Pentapetalae</taxon>
        <taxon>asterids</taxon>
        <taxon>lamiids</taxon>
        <taxon>Lamiales</taxon>
        <taxon>Orobanchaceae</taxon>
        <taxon>Orobanchaceae incertae sedis</taxon>
        <taxon>Phtheirospermum</taxon>
    </lineage>
</organism>
<dbReference type="PANTHER" id="PTHR23272">
    <property type="entry name" value="BED FINGER-RELATED"/>
    <property type="match status" value="1"/>
</dbReference>
<gene>
    <name evidence="2" type="ORF">PHJA_000816500</name>
</gene>
<dbReference type="OrthoDB" id="1721065at2759"/>
<reference evidence="2" key="1">
    <citation type="submission" date="2020-07" db="EMBL/GenBank/DDBJ databases">
        <title>Ethylene signaling mediates host invasion by parasitic plants.</title>
        <authorList>
            <person name="Yoshida S."/>
        </authorList>
    </citation>
    <scope>NUCLEOTIDE SEQUENCE</scope>
    <source>
        <strain evidence="2">Okayama</strain>
    </source>
</reference>
<feature type="domain" description="HAT C-terminal dimerisation" evidence="1">
    <location>
        <begin position="1"/>
        <end position="48"/>
    </location>
</feature>
<accession>A0A830BH97</accession>
<dbReference type="Proteomes" id="UP000653305">
    <property type="component" value="Unassembled WGS sequence"/>
</dbReference>
<evidence type="ECO:0000313" key="2">
    <source>
        <dbReference type="EMBL" id="GFP86727.1"/>
    </source>
</evidence>
<keyword evidence="3" id="KW-1185">Reference proteome</keyword>
<name>A0A830BH97_9LAMI</name>
<protein>
    <submittedName>
        <fullName evidence="2">Putative ac transposase</fullName>
    </submittedName>
</protein>